<dbReference type="Gene3D" id="3.40.50.620">
    <property type="entry name" value="HUPs"/>
    <property type="match status" value="1"/>
</dbReference>
<protein>
    <submittedName>
        <fullName evidence="1">Cryptochrome/photolyase family protein</fullName>
    </submittedName>
</protein>
<dbReference type="Gene3D" id="1.10.579.10">
    <property type="entry name" value="DNA Cyclobutane Dipyrimidine Photolyase, subunit A, domain 3"/>
    <property type="match status" value="1"/>
</dbReference>
<dbReference type="Pfam" id="PF04244">
    <property type="entry name" value="DPRP"/>
    <property type="match status" value="1"/>
</dbReference>
<keyword evidence="2" id="KW-1185">Reference proteome</keyword>
<dbReference type="Proteomes" id="UP001139450">
    <property type="component" value="Unassembled WGS sequence"/>
</dbReference>
<organism evidence="1 2">
    <name type="scientific">Mucilaginibacter straminoryzae</name>
    <dbReference type="NCBI Taxonomy" id="2932774"/>
    <lineage>
        <taxon>Bacteria</taxon>
        <taxon>Pseudomonadati</taxon>
        <taxon>Bacteroidota</taxon>
        <taxon>Sphingobacteriia</taxon>
        <taxon>Sphingobacteriales</taxon>
        <taxon>Sphingobacteriaceae</taxon>
        <taxon>Mucilaginibacter</taxon>
    </lineage>
</organism>
<reference evidence="1" key="1">
    <citation type="submission" date="2022-04" db="EMBL/GenBank/DDBJ databases">
        <title>Mucilaginibacter sp. RS28 isolated from freshwater.</title>
        <authorList>
            <person name="Ko S.-R."/>
        </authorList>
    </citation>
    <scope>NUCLEOTIDE SEQUENCE</scope>
    <source>
        <strain evidence="1">RS28</strain>
    </source>
</reference>
<dbReference type="AlphaFoldDB" id="A0A9X1X662"/>
<dbReference type="RefSeq" id="WP_245130209.1">
    <property type="nucleotide sequence ID" value="NZ_JALJEJ010000004.1"/>
</dbReference>
<dbReference type="PANTHER" id="PTHR38657">
    <property type="entry name" value="SLR1343 PROTEIN"/>
    <property type="match status" value="1"/>
</dbReference>
<dbReference type="EMBL" id="JALJEJ010000004">
    <property type="protein sequence ID" value="MCJ8210373.1"/>
    <property type="molecule type" value="Genomic_DNA"/>
</dbReference>
<dbReference type="InterPro" id="IPR014729">
    <property type="entry name" value="Rossmann-like_a/b/a_fold"/>
</dbReference>
<dbReference type="Gene3D" id="1.25.40.80">
    <property type="match status" value="1"/>
</dbReference>
<dbReference type="InterPro" id="IPR036134">
    <property type="entry name" value="Crypto/Photolyase_FAD-like_sf"/>
</dbReference>
<dbReference type="InterPro" id="IPR052551">
    <property type="entry name" value="UV-DNA_repair_photolyase"/>
</dbReference>
<dbReference type="SUPFAM" id="SSF48173">
    <property type="entry name" value="Cryptochrome/photolyase FAD-binding domain"/>
    <property type="match status" value="1"/>
</dbReference>
<sequence>MMAKTLRLILGDQLNLQHRWFARADKDVYYTLLEVKQEQEYVHQHVQKIMAFFAAMRNFAHQLEKAGHQVIYIKLDDDHNTHDFEKNIKRLIKEYHFERFEYQLPDEYRLDEQLRNLCLDLKIEAAAADTEHFYTSRDDLKNFFGDRKSYLMESFYRNMRVKYGIMMNDKDPIGDRWNFDAENRKKYDGKVPLPRPLVHKHNLSELKQMIDQMGVSYFGRVGEKHFEWPLSRKEALESLRYFCKNLLPHFGTYEDAMLQNHASLFHSRLSFALNTKMISPREVVSAVLAAWDQDREHISIAQVEGYVRQVIGWREFMRGVYWAQMPGYAELNYFNHKTKLPGWYWTGETKMNCLNKCINQSLDLAWAHHIQRLMVIGNFSMLMGAHPDEVDAWYLGVYIDAIQWVEITNTRGMSQFADGGIVGSKPYASSAAYINRMSDYCKHCHYDYKKKYGEGACPFNSLYWNFLDAHRDKFGKNPRMGMVYKNLNNMNPEELQRILEQAEDYLGRLEEL</sequence>
<evidence type="ECO:0000313" key="1">
    <source>
        <dbReference type="EMBL" id="MCJ8210373.1"/>
    </source>
</evidence>
<proteinExistence type="predicted"/>
<comment type="caution">
    <text evidence="1">The sequence shown here is derived from an EMBL/GenBank/DDBJ whole genome shotgun (WGS) entry which is preliminary data.</text>
</comment>
<name>A0A9X1X662_9SPHI</name>
<gene>
    <name evidence="1" type="ORF">MUY27_11695</name>
</gene>
<dbReference type="Gene3D" id="1.10.10.1710">
    <property type="entry name" value="Deoxyribodipyrimidine photolyase-related"/>
    <property type="match status" value="1"/>
</dbReference>
<accession>A0A9X1X662</accession>
<dbReference type="InterPro" id="IPR007357">
    <property type="entry name" value="PhrB-like"/>
</dbReference>
<evidence type="ECO:0000313" key="2">
    <source>
        <dbReference type="Proteomes" id="UP001139450"/>
    </source>
</evidence>
<dbReference type="PANTHER" id="PTHR38657:SF1">
    <property type="entry name" value="SLR1343 PROTEIN"/>
    <property type="match status" value="1"/>
</dbReference>